<name>A0ABN7XRP5_9BURK</name>
<evidence type="ECO:0000313" key="2">
    <source>
        <dbReference type="Proteomes" id="UP000701702"/>
    </source>
</evidence>
<proteinExistence type="predicted"/>
<dbReference type="EMBL" id="CAJZAF010000001">
    <property type="protein sequence ID" value="CAG9163674.1"/>
    <property type="molecule type" value="Genomic_DNA"/>
</dbReference>
<protein>
    <submittedName>
        <fullName evidence="1">Uncharacterized protein</fullName>
    </submittedName>
</protein>
<gene>
    <name evidence="1" type="ORF">LMG23994_00217</name>
</gene>
<evidence type="ECO:0000313" key="1">
    <source>
        <dbReference type="EMBL" id="CAG9163674.1"/>
    </source>
</evidence>
<reference evidence="1 2" key="1">
    <citation type="submission" date="2021-08" db="EMBL/GenBank/DDBJ databases">
        <authorList>
            <person name="Peeters C."/>
        </authorList>
    </citation>
    <scope>NUCLEOTIDE SEQUENCE [LARGE SCALE GENOMIC DNA]</scope>
    <source>
        <strain evidence="1 2">LMG 23994</strain>
    </source>
</reference>
<sequence>MPEIAAYARSLSQKRTVVQIILARPVAIKLLIRPTFLNRLRCNINTQPAAISRGAPVMLRGNIGVPFQ</sequence>
<comment type="caution">
    <text evidence="1">The sequence shown here is derived from an EMBL/GenBank/DDBJ whole genome shotgun (WGS) entry which is preliminary data.</text>
</comment>
<keyword evidence="2" id="KW-1185">Reference proteome</keyword>
<organism evidence="1 2">
    <name type="scientific">Cupriavidus pinatubonensis</name>
    <dbReference type="NCBI Taxonomy" id="248026"/>
    <lineage>
        <taxon>Bacteria</taxon>
        <taxon>Pseudomonadati</taxon>
        <taxon>Pseudomonadota</taxon>
        <taxon>Betaproteobacteria</taxon>
        <taxon>Burkholderiales</taxon>
        <taxon>Burkholderiaceae</taxon>
        <taxon>Cupriavidus</taxon>
    </lineage>
</organism>
<dbReference type="RefSeq" id="WP_223998960.1">
    <property type="nucleotide sequence ID" value="NZ_CAJZAF010000001.1"/>
</dbReference>
<accession>A0ABN7XRP5</accession>
<dbReference type="Proteomes" id="UP000701702">
    <property type="component" value="Unassembled WGS sequence"/>
</dbReference>